<gene>
    <name evidence="1" type="ORF">Adt_31766</name>
</gene>
<reference evidence="2" key="1">
    <citation type="submission" date="2024-07" db="EMBL/GenBank/DDBJ databases">
        <title>Two chromosome-level genome assemblies of Korean endemic species Abeliophyllum distichum and Forsythia ovata (Oleaceae).</title>
        <authorList>
            <person name="Jang H."/>
        </authorList>
    </citation>
    <scope>NUCLEOTIDE SEQUENCE [LARGE SCALE GENOMIC DNA]</scope>
</reference>
<comment type="caution">
    <text evidence="1">The sequence shown here is derived from an EMBL/GenBank/DDBJ whole genome shotgun (WGS) entry which is preliminary data.</text>
</comment>
<protein>
    <submittedName>
        <fullName evidence="1">Uncharacterized protein</fullName>
    </submittedName>
</protein>
<keyword evidence="2" id="KW-1185">Reference proteome</keyword>
<proteinExistence type="predicted"/>
<organism evidence="1 2">
    <name type="scientific">Abeliophyllum distichum</name>
    <dbReference type="NCBI Taxonomy" id="126358"/>
    <lineage>
        <taxon>Eukaryota</taxon>
        <taxon>Viridiplantae</taxon>
        <taxon>Streptophyta</taxon>
        <taxon>Embryophyta</taxon>
        <taxon>Tracheophyta</taxon>
        <taxon>Spermatophyta</taxon>
        <taxon>Magnoliopsida</taxon>
        <taxon>eudicotyledons</taxon>
        <taxon>Gunneridae</taxon>
        <taxon>Pentapetalae</taxon>
        <taxon>asterids</taxon>
        <taxon>lamiids</taxon>
        <taxon>Lamiales</taxon>
        <taxon>Oleaceae</taxon>
        <taxon>Forsythieae</taxon>
        <taxon>Abeliophyllum</taxon>
    </lineage>
</organism>
<dbReference type="EMBL" id="JBFOLK010000009">
    <property type="protein sequence ID" value="KAL2487010.1"/>
    <property type="molecule type" value="Genomic_DNA"/>
</dbReference>
<accession>A0ABD1RF42</accession>
<name>A0ABD1RF42_9LAMI</name>
<dbReference type="Proteomes" id="UP001604336">
    <property type="component" value="Unassembled WGS sequence"/>
</dbReference>
<evidence type="ECO:0000313" key="1">
    <source>
        <dbReference type="EMBL" id="KAL2487010.1"/>
    </source>
</evidence>
<dbReference type="AlphaFoldDB" id="A0ABD1RF42"/>
<sequence length="205" mass="23580">MSLKVTEEGASGRIRDGTLLSVSPPMVDVLSIRGIDTSIGEKMAIASNPRLTKVGDPFRTDQIRRAAMDVLSIMVEEDMRLLRELYKISDDIGLMMPEPNEQACFLRRECTALHLHTFVGGLRLHMHPFEKRFYARMTWHRRTLLQMDGVRWSGVYTCDLGIHLVKKCLCMYSRPCTSRGNYRRRKARKRNSTGIISVPRRLINL</sequence>
<evidence type="ECO:0000313" key="2">
    <source>
        <dbReference type="Proteomes" id="UP001604336"/>
    </source>
</evidence>